<evidence type="ECO:0000313" key="2">
    <source>
        <dbReference type="EMBL" id="TGO14723.1"/>
    </source>
</evidence>
<dbReference type="OrthoDB" id="3519424at2759"/>
<evidence type="ECO:0000313" key="3">
    <source>
        <dbReference type="Proteomes" id="UP000297777"/>
    </source>
</evidence>
<comment type="caution">
    <text evidence="2">The sequence shown here is derived from an EMBL/GenBank/DDBJ whole genome shotgun (WGS) entry which is preliminary data.</text>
</comment>
<feature type="region of interest" description="Disordered" evidence="1">
    <location>
        <begin position="15"/>
        <end position="39"/>
    </location>
</feature>
<dbReference type="EMBL" id="PQXH01000049">
    <property type="protein sequence ID" value="TGO14723.1"/>
    <property type="molecule type" value="Genomic_DNA"/>
</dbReference>
<name>A0A4Z1EW68_9HELO</name>
<evidence type="ECO:0000256" key="1">
    <source>
        <dbReference type="SAM" id="MobiDB-lite"/>
    </source>
</evidence>
<gene>
    <name evidence="2" type="ORF">BTUL_0049g00320</name>
</gene>
<sequence>MSNLSQCSNLAVQGSEVAGTNETYTSPRCSGSVPTSTETTNTSTLYAYRIDRYLADPDHSVPHTSPSIIGHEPSSAKHTELRREAIVADLKRCITELRD</sequence>
<reference evidence="2 3" key="1">
    <citation type="submission" date="2017-12" db="EMBL/GenBank/DDBJ databases">
        <title>Comparative genomics of Botrytis spp.</title>
        <authorList>
            <person name="Valero-Jimenez C.A."/>
            <person name="Tapia P."/>
            <person name="Veloso J."/>
            <person name="Silva-Moreno E."/>
            <person name="Staats M."/>
            <person name="Valdes J.H."/>
            <person name="Van Kan J.A.L."/>
        </authorList>
    </citation>
    <scope>NUCLEOTIDE SEQUENCE [LARGE SCALE GENOMIC DNA]</scope>
    <source>
        <strain evidence="2 3">Bt9001</strain>
    </source>
</reference>
<organism evidence="2 3">
    <name type="scientific">Botrytis tulipae</name>
    <dbReference type="NCBI Taxonomy" id="87230"/>
    <lineage>
        <taxon>Eukaryota</taxon>
        <taxon>Fungi</taxon>
        <taxon>Dikarya</taxon>
        <taxon>Ascomycota</taxon>
        <taxon>Pezizomycotina</taxon>
        <taxon>Leotiomycetes</taxon>
        <taxon>Helotiales</taxon>
        <taxon>Sclerotiniaceae</taxon>
        <taxon>Botrytis</taxon>
    </lineage>
</organism>
<feature type="region of interest" description="Disordered" evidence="1">
    <location>
        <begin position="57"/>
        <end position="77"/>
    </location>
</feature>
<proteinExistence type="predicted"/>
<protein>
    <submittedName>
        <fullName evidence="2">Uncharacterized protein</fullName>
    </submittedName>
</protein>
<keyword evidence="3" id="KW-1185">Reference proteome</keyword>
<dbReference type="Proteomes" id="UP000297777">
    <property type="component" value="Unassembled WGS sequence"/>
</dbReference>
<dbReference type="AlphaFoldDB" id="A0A4Z1EW68"/>
<feature type="compositionally biased region" description="Polar residues" evidence="1">
    <location>
        <begin position="15"/>
        <end position="34"/>
    </location>
</feature>
<accession>A0A4Z1EW68</accession>